<feature type="region of interest" description="Disordered" evidence="2">
    <location>
        <begin position="675"/>
        <end position="697"/>
    </location>
</feature>
<dbReference type="Pfam" id="PF04082">
    <property type="entry name" value="Fungal_trans"/>
    <property type="match status" value="1"/>
</dbReference>
<dbReference type="PANTHER" id="PTHR46910">
    <property type="entry name" value="TRANSCRIPTION FACTOR PDR1"/>
    <property type="match status" value="1"/>
</dbReference>
<dbReference type="GO" id="GO:0003700">
    <property type="term" value="F:DNA-binding transcription factor activity"/>
    <property type="evidence" value="ECO:0007669"/>
    <property type="project" value="InterPro"/>
</dbReference>
<dbReference type="OrthoDB" id="4456959at2759"/>
<proteinExistence type="predicted"/>
<dbReference type="AlphaFoldDB" id="A0A8H5GW89"/>
<dbReference type="InterPro" id="IPR007219">
    <property type="entry name" value="XnlR_reg_dom"/>
</dbReference>
<dbReference type="GO" id="GO:0003677">
    <property type="term" value="F:DNA binding"/>
    <property type="evidence" value="ECO:0007669"/>
    <property type="project" value="InterPro"/>
</dbReference>
<gene>
    <name evidence="4" type="ORF">D9758_005039</name>
</gene>
<dbReference type="Proteomes" id="UP000559256">
    <property type="component" value="Unassembled WGS sequence"/>
</dbReference>
<protein>
    <recommendedName>
        <fullName evidence="3">Xylanolytic transcriptional activator regulatory domain-containing protein</fullName>
    </recommendedName>
</protein>
<keyword evidence="5" id="KW-1185">Reference proteome</keyword>
<dbReference type="GO" id="GO:0008270">
    <property type="term" value="F:zinc ion binding"/>
    <property type="evidence" value="ECO:0007669"/>
    <property type="project" value="InterPro"/>
</dbReference>
<evidence type="ECO:0000313" key="4">
    <source>
        <dbReference type="EMBL" id="KAF5372055.1"/>
    </source>
</evidence>
<dbReference type="InterPro" id="IPR050987">
    <property type="entry name" value="AtrR-like"/>
</dbReference>
<evidence type="ECO:0000313" key="5">
    <source>
        <dbReference type="Proteomes" id="UP000559256"/>
    </source>
</evidence>
<organism evidence="4 5">
    <name type="scientific">Tetrapyrgos nigripes</name>
    <dbReference type="NCBI Taxonomy" id="182062"/>
    <lineage>
        <taxon>Eukaryota</taxon>
        <taxon>Fungi</taxon>
        <taxon>Dikarya</taxon>
        <taxon>Basidiomycota</taxon>
        <taxon>Agaricomycotina</taxon>
        <taxon>Agaricomycetes</taxon>
        <taxon>Agaricomycetidae</taxon>
        <taxon>Agaricales</taxon>
        <taxon>Marasmiineae</taxon>
        <taxon>Marasmiaceae</taxon>
        <taxon>Tetrapyrgos</taxon>
    </lineage>
</organism>
<accession>A0A8H5GW89</accession>
<evidence type="ECO:0000256" key="2">
    <source>
        <dbReference type="SAM" id="MobiDB-lite"/>
    </source>
</evidence>
<sequence length="891" mass="100455">MSGPSRSPRLRQGRAQANFRYEEPTGGFKKRRLGRACDFCRTLDSSLWEHPTGDSVKTPGHVCSNCVSFNVECTHRGTMTKEEYSPISMQSLVEEILTSDTRYTVPDDKDVVQKMILDLANYSRDLENRISGLVQSLSRMNSQVLDALSSEDSGGDEYVKWLSDFMNGLSITDADKSPDLEKKGRFYGKSSTIPFLKSTWNMRVTQQEDEEDANQCSDTETIVTPEHSKLYPAMMIKPPFSKSSAPYRFPEYDIILSLSDTYFNYISITVPFLHRPTFERAIAEGLYLRDRQFGALVLSVCACGARGSTDPRVYSKDPEQNAKAGYEWYVQLEPIRTANHLKPITLYELQTNLNSLLFIPLWMPNCAIHCNTLRLAQDLGIHRKRWYTQGHMSVTEKELWKRAFWVLVAFDIYLSDYFGRPGMIAPEDYDIDLPLECDDEYWPGEPLADPDMPFQQPKDKPSILAHWPIRLRLMTIFKYNLRTVYAARRPQFIIGSDPDWKQKVVAQIDSSMNNWVESIPAHLRWNSHSIIEDYLQQTQGPESSESVNRRRIFATQPQRSATSTILSDASIHLAICVSAARSCIHLLDMYSQKFRTPPIPHIYVRLFSAALILLLNISSGRLTGLSTKSASTDKDYVRKCVQTLRRFEGRWQVNGACSDIIQSLIDRCPDPTGISSSTTSRDVLPLAGPSDTAHRTSVSTTISTEPTAMLTHPVAASVETISTFSPSDTRTGSSEAQDIAAPMAVNDEDNPLHAFQFQQLFDNNIVNNSTPLNMNNETMDPDSSPTISPPFFNAPSYLRYQGFDSQVQNQTMDSNLTAFSNEGSLSSQEGFEAELLRQFAMTIDYSLDTAMFGDNGTPPDPSFLSMGHSGNNASQNDGTAWDEWNQYFNSQ</sequence>
<feature type="domain" description="Xylanolytic transcriptional activator regulatory" evidence="3">
    <location>
        <begin position="365"/>
        <end position="440"/>
    </location>
</feature>
<comment type="caution">
    <text evidence="4">The sequence shown here is derived from an EMBL/GenBank/DDBJ whole genome shotgun (WGS) entry which is preliminary data.</text>
</comment>
<dbReference type="EMBL" id="JAACJM010000006">
    <property type="protein sequence ID" value="KAF5372055.1"/>
    <property type="molecule type" value="Genomic_DNA"/>
</dbReference>
<dbReference type="SMART" id="SM00906">
    <property type="entry name" value="Fungal_trans"/>
    <property type="match status" value="1"/>
</dbReference>
<name>A0A8H5GW89_9AGAR</name>
<keyword evidence="1" id="KW-0539">Nucleus</keyword>
<dbReference type="PANTHER" id="PTHR46910:SF38">
    <property type="entry name" value="ZN(2)-C6 FUNGAL-TYPE DOMAIN-CONTAINING PROTEIN"/>
    <property type="match status" value="1"/>
</dbReference>
<evidence type="ECO:0000256" key="1">
    <source>
        <dbReference type="ARBA" id="ARBA00023242"/>
    </source>
</evidence>
<dbReference type="CDD" id="cd12148">
    <property type="entry name" value="fungal_TF_MHR"/>
    <property type="match status" value="1"/>
</dbReference>
<reference evidence="4 5" key="1">
    <citation type="journal article" date="2020" name="ISME J.">
        <title>Uncovering the hidden diversity of litter-decomposition mechanisms in mushroom-forming fungi.</title>
        <authorList>
            <person name="Floudas D."/>
            <person name="Bentzer J."/>
            <person name="Ahren D."/>
            <person name="Johansson T."/>
            <person name="Persson P."/>
            <person name="Tunlid A."/>
        </authorList>
    </citation>
    <scope>NUCLEOTIDE SEQUENCE [LARGE SCALE GENOMIC DNA]</scope>
    <source>
        <strain evidence="4 5">CBS 291.85</strain>
    </source>
</reference>
<dbReference type="GO" id="GO:0006351">
    <property type="term" value="P:DNA-templated transcription"/>
    <property type="evidence" value="ECO:0007669"/>
    <property type="project" value="InterPro"/>
</dbReference>
<evidence type="ECO:0000259" key="3">
    <source>
        <dbReference type="SMART" id="SM00906"/>
    </source>
</evidence>